<evidence type="ECO:0000259" key="2">
    <source>
        <dbReference type="PROSITE" id="PS50095"/>
    </source>
</evidence>
<comment type="caution">
    <text evidence="1">Lacks conserved residue(s) required for the propagation of feature annotation.</text>
</comment>
<evidence type="ECO:0000256" key="1">
    <source>
        <dbReference type="PROSITE-ProRule" id="PRU00152"/>
    </source>
</evidence>
<dbReference type="InterPro" id="IPR001024">
    <property type="entry name" value="PLAT/LH2_dom"/>
</dbReference>
<evidence type="ECO:0000313" key="3">
    <source>
        <dbReference type="EMBL" id="WAR31172.1"/>
    </source>
</evidence>
<feature type="non-terminal residue" evidence="3">
    <location>
        <position position="175"/>
    </location>
</feature>
<gene>
    <name evidence="3" type="ORF">MAR_033714</name>
</gene>
<organism evidence="3 4">
    <name type="scientific">Mya arenaria</name>
    <name type="common">Soft-shell clam</name>
    <dbReference type="NCBI Taxonomy" id="6604"/>
    <lineage>
        <taxon>Eukaryota</taxon>
        <taxon>Metazoa</taxon>
        <taxon>Spiralia</taxon>
        <taxon>Lophotrochozoa</taxon>
        <taxon>Mollusca</taxon>
        <taxon>Bivalvia</taxon>
        <taxon>Autobranchia</taxon>
        <taxon>Heteroconchia</taxon>
        <taxon>Euheterodonta</taxon>
        <taxon>Imparidentia</taxon>
        <taxon>Neoheterodontei</taxon>
        <taxon>Myida</taxon>
        <taxon>Myoidea</taxon>
        <taxon>Myidae</taxon>
        <taxon>Mya</taxon>
    </lineage>
</organism>
<keyword evidence="4" id="KW-1185">Reference proteome</keyword>
<dbReference type="PROSITE" id="PS50095">
    <property type="entry name" value="PLAT"/>
    <property type="match status" value="1"/>
</dbReference>
<name>A0ABY7GB66_MYAAR</name>
<protein>
    <recommendedName>
        <fullName evidence="2">PLAT domain-containing protein</fullName>
    </recommendedName>
</protein>
<feature type="domain" description="PLAT" evidence="2">
    <location>
        <begin position="47"/>
        <end position="162"/>
    </location>
</feature>
<dbReference type="Pfam" id="PF01477">
    <property type="entry name" value="PLAT"/>
    <property type="match status" value="1"/>
</dbReference>
<accession>A0ABY7GB66</accession>
<dbReference type="Proteomes" id="UP001164746">
    <property type="component" value="Chromosome 17"/>
</dbReference>
<sequence>RCRTPIDKVDDVFYQNGATFTVTRESCSAGNIPSFMGQITCEIVTEANYRITVKTADVSWWKFAGTDGGLKLYMYGSNGNIGKIILHGGFEPGDEDLTKGQFVDVGEIFKIRLGVKALSLTYDKWKPESVQIEDDARGVYYTFKHDWNEIDDTSIILYPVDEALCLTCYPILTLF</sequence>
<dbReference type="EMBL" id="CP111028">
    <property type="protein sequence ID" value="WAR31172.1"/>
    <property type="molecule type" value="Genomic_DNA"/>
</dbReference>
<proteinExistence type="predicted"/>
<dbReference type="InterPro" id="IPR036392">
    <property type="entry name" value="PLAT/LH2_dom_sf"/>
</dbReference>
<reference evidence="3" key="1">
    <citation type="submission" date="2022-11" db="EMBL/GenBank/DDBJ databases">
        <title>Centuries of genome instability and evolution in soft-shell clam transmissible cancer (bioRxiv).</title>
        <authorList>
            <person name="Hart S.F.M."/>
            <person name="Yonemitsu M.A."/>
            <person name="Giersch R.M."/>
            <person name="Beal B.F."/>
            <person name="Arriagada G."/>
            <person name="Davis B.W."/>
            <person name="Ostrander E.A."/>
            <person name="Goff S.P."/>
            <person name="Metzger M.J."/>
        </authorList>
    </citation>
    <scope>NUCLEOTIDE SEQUENCE</scope>
    <source>
        <strain evidence="3">MELC-2E11</strain>
        <tissue evidence="3">Siphon/mantle</tissue>
    </source>
</reference>
<dbReference type="SUPFAM" id="SSF49723">
    <property type="entry name" value="Lipase/lipooxygenase domain (PLAT/LH2 domain)"/>
    <property type="match status" value="1"/>
</dbReference>
<dbReference type="Gene3D" id="2.60.60.20">
    <property type="entry name" value="PLAT/LH2 domain"/>
    <property type="match status" value="1"/>
</dbReference>
<evidence type="ECO:0000313" key="4">
    <source>
        <dbReference type="Proteomes" id="UP001164746"/>
    </source>
</evidence>